<dbReference type="AlphaFoldDB" id="A0A409X7R9"/>
<feature type="region of interest" description="Disordered" evidence="1">
    <location>
        <begin position="321"/>
        <end position="405"/>
    </location>
</feature>
<organism evidence="3 4">
    <name type="scientific">Psilocybe cyanescens</name>
    <dbReference type="NCBI Taxonomy" id="93625"/>
    <lineage>
        <taxon>Eukaryota</taxon>
        <taxon>Fungi</taxon>
        <taxon>Dikarya</taxon>
        <taxon>Basidiomycota</taxon>
        <taxon>Agaricomycotina</taxon>
        <taxon>Agaricomycetes</taxon>
        <taxon>Agaricomycetidae</taxon>
        <taxon>Agaricales</taxon>
        <taxon>Agaricineae</taxon>
        <taxon>Strophariaceae</taxon>
        <taxon>Psilocybe</taxon>
    </lineage>
</organism>
<proteinExistence type="predicted"/>
<evidence type="ECO:0000313" key="4">
    <source>
        <dbReference type="Proteomes" id="UP000283269"/>
    </source>
</evidence>
<evidence type="ECO:0000256" key="1">
    <source>
        <dbReference type="SAM" id="MobiDB-lite"/>
    </source>
</evidence>
<keyword evidence="2" id="KW-0472">Membrane</keyword>
<comment type="caution">
    <text evidence="3">The sequence shown here is derived from an EMBL/GenBank/DDBJ whole genome shotgun (WGS) entry which is preliminary data.</text>
</comment>
<dbReference type="OrthoDB" id="3065323at2759"/>
<evidence type="ECO:0000256" key="2">
    <source>
        <dbReference type="SAM" id="Phobius"/>
    </source>
</evidence>
<evidence type="ECO:0000313" key="3">
    <source>
        <dbReference type="EMBL" id="PPQ86754.1"/>
    </source>
</evidence>
<sequence length="405" mass="43940">MAPSTMLVDTEVGESPVPVHILRFNLRTFLTSSDNNTLLPLDPTIQKSRLHTLEPKPFKHLSVWAYLAFAFIVLAVTTVIAYAIYSCYHSSRKKMEAGMSLPAIPVGRDRVTWQDLGTSDTLVKTDHAAVGVGEKARLDSNSGSKHGLEIAGTGRQHKKMDSESNSNSFSLPSNSLSSMSNVNDTSLELDSHYLTSPPLAHTSDKAATYIPFHLPPPPPSPTPAHKEHLERQYRGHIQHSPVSPSPSFSPITSFPPITPKNAPVRAEGVSETSWSGKTITESNQFEKPIDQDLGEGAPVLQFDSNNIRFVPPCNPFMAPSNALRNDPKLSPIPGSIISKANRSGSSSTGDSSFSQAVMAASRFPPSISSRKRSKSVLGYDARHDGEDKENVDSSALDMSYGRNIP</sequence>
<feature type="compositionally biased region" description="Basic and acidic residues" evidence="1">
    <location>
        <begin position="380"/>
        <end position="391"/>
    </location>
</feature>
<feature type="region of interest" description="Disordered" evidence="1">
    <location>
        <begin position="137"/>
        <end position="178"/>
    </location>
</feature>
<keyword evidence="2" id="KW-1133">Transmembrane helix</keyword>
<dbReference type="EMBL" id="NHYD01002432">
    <property type="protein sequence ID" value="PPQ86754.1"/>
    <property type="molecule type" value="Genomic_DNA"/>
</dbReference>
<dbReference type="InParanoid" id="A0A409X7R9"/>
<gene>
    <name evidence="3" type="ORF">CVT25_012399</name>
</gene>
<accession>A0A409X7R9</accession>
<dbReference type="Proteomes" id="UP000283269">
    <property type="component" value="Unassembled WGS sequence"/>
</dbReference>
<keyword evidence="4" id="KW-1185">Reference proteome</keyword>
<keyword evidence="2" id="KW-0812">Transmembrane</keyword>
<feature type="compositionally biased region" description="Low complexity" evidence="1">
    <location>
        <begin position="163"/>
        <end position="178"/>
    </location>
</feature>
<name>A0A409X7R9_PSICY</name>
<feature type="transmembrane region" description="Helical" evidence="2">
    <location>
        <begin position="63"/>
        <end position="85"/>
    </location>
</feature>
<reference evidence="3 4" key="1">
    <citation type="journal article" date="2018" name="Evol. Lett.">
        <title>Horizontal gene cluster transfer increased hallucinogenic mushroom diversity.</title>
        <authorList>
            <person name="Reynolds H.T."/>
            <person name="Vijayakumar V."/>
            <person name="Gluck-Thaler E."/>
            <person name="Korotkin H.B."/>
            <person name="Matheny P.B."/>
            <person name="Slot J.C."/>
        </authorList>
    </citation>
    <scope>NUCLEOTIDE SEQUENCE [LARGE SCALE GENOMIC DNA]</scope>
    <source>
        <strain evidence="3 4">2631</strain>
    </source>
</reference>
<protein>
    <submittedName>
        <fullName evidence="3">Uncharacterized protein</fullName>
    </submittedName>
</protein>
<feature type="compositionally biased region" description="Low complexity" evidence="1">
    <location>
        <begin position="343"/>
        <end position="354"/>
    </location>
</feature>